<sequence length="360" mass="39448">MKFRNKFFEEILVIEDMIGKADLVVLAPFSAESHWIAINHVHGVESTKTGRLIPVTKTQCAKNRKFSCENPKLTEYGIEKSNESTTRPVFSISSQELQESGATDISSKLLGLPSGSIITTNAVTGSDLEVFVQALLKAHMLGRRCVYRATSTFVSIHLGIRPIPPVAPQIIRRKHLSSRSGGLIIVGSHGPNTTRQIERLLDARKTKLAVVLADVQLMMAVPEKLPRIISDAAERANRHIAGGTDTLVMTSRDVIVGEDETTSLRIQNFVTNTLVAILRALRTRPGYVITKGGITSSAVVTSGLRMRRAKILGQAAHGVPIWKCNEPTSRFLDLHFVVFPGRVGSDVALRDMVESWATPQ</sequence>
<dbReference type="InterPro" id="IPR042213">
    <property type="entry name" value="NBD_C_sf"/>
</dbReference>
<dbReference type="Proteomes" id="UP001338125">
    <property type="component" value="Unassembled WGS sequence"/>
</dbReference>
<dbReference type="Gene3D" id="3.40.980.20">
    <property type="entry name" value="Four-carbon acid sugar kinase, nucleotide binding domain"/>
    <property type="match status" value="1"/>
</dbReference>
<accession>A0ABR0SI48</accession>
<dbReference type="EMBL" id="JAVFKD010000012">
    <property type="protein sequence ID" value="KAK5991837.1"/>
    <property type="molecule type" value="Genomic_DNA"/>
</dbReference>
<evidence type="ECO:0000256" key="5">
    <source>
        <dbReference type="ARBA" id="ARBA00022840"/>
    </source>
</evidence>
<organism evidence="9 10">
    <name type="scientific">Cladobotryum mycophilum</name>
    <dbReference type="NCBI Taxonomy" id="491253"/>
    <lineage>
        <taxon>Eukaryota</taxon>
        <taxon>Fungi</taxon>
        <taxon>Dikarya</taxon>
        <taxon>Ascomycota</taxon>
        <taxon>Pezizomycotina</taxon>
        <taxon>Sordariomycetes</taxon>
        <taxon>Hypocreomycetidae</taxon>
        <taxon>Hypocreales</taxon>
        <taxon>Hypocreaceae</taxon>
        <taxon>Cladobotryum</taxon>
    </lineage>
</organism>
<comment type="caution">
    <text evidence="9">The sequence shown here is derived from an EMBL/GenBank/DDBJ whole genome shotgun (WGS) entry which is preliminary data.</text>
</comment>
<dbReference type="SUPFAM" id="SSF142764">
    <property type="entry name" value="YgbK-like"/>
    <property type="match status" value="1"/>
</dbReference>
<comment type="similarity">
    <text evidence="1">Belongs to the four-carbon acid sugar kinase family.</text>
</comment>
<evidence type="ECO:0000313" key="10">
    <source>
        <dbReference type="Proteomes" id="UP001338125"/>
    </source>
</evidence>
<keyword evidence="5" id="KW-0067">ATP-binding</keyword>
<dbReference type="Pfam" id="PF07005">
    <property type="entry name" value="SBD_N"/>
    <property type="match status" value="1"/>
</dbReference>
<evidence type="ECO:0000256" key="6">
    <source>
        <dbReference type="ARBA" id="ARBA00023277"/>
    </source>
</evidence>
<feature type="domain" description="Four-carbon acid sugar kinase N-terminal" evidence="7">
    <location>
        <begin position="10"/>
        <end position="154"/>
    </location>
</feature>
<keyword evidence="10" id="KW-1185">Reference proteome</keyword>
<dbReference type="Gene3D" id="3.40.50.10840">
    <property type="entry name" value="Putative sugar-binding, N-terminal domain"/>
    <property type="match status" value="1"/>
</dbReference>
<dbReference type="InterPro" id="IPR037051">
    <property type="entry name" value="4-carb_acid_sugar_kinase_N_sf"/>
</dbReference>
<gene>
    <name evidence="9" type="ORF">PT974_05223</name>
</gene>
<evidence type="ECO:0000256" key="4">
    <source>
        <dbReference type="ARBA" id="ARBA00022777"/>
    </source>
</evidence>
<reference evidence="9 10" key="1">
    <citation type="submission" date="2024-01" db="EMBL/GenBank/DDBJ databases">
        <title>Complete genome of Cladobotryum mycophilum ATHUM6906.</title>
        <authorList>
            <person name="Christinaki A.C."/>
            <person name="Myridakis A.I."/>
            <person name="Kouvelis V.N."/>
        </authorList>
    </citation>
    <scope>NUCLEOTIDE SEQUENCE [LARGE SCALE GENOMIC DNA]</scope>
    <source>
        <strain evidence="9 10">ATHUM6906</strain>
    </source>
</reference>
<dbReference type="Pfam" id="PF17042">
    <property type="entry name" value="NBD_C"/>
    <property type="match status" value="1"/>
</dbReference>
<keyword evidence="6" id="KW-0119">Carbohydrate metabolism</keyword>
<evidence type="ECO:0000313" key="9">
    <source>
        <dbReference type="EMBL" id="KAK5991837.1"/>
    </source>
</evidence>
<evidence type="ECO:0000259" key="7">
    <source>
        <dbReference type="Pfam" id="PF07005"/>
    </source>
</evidence>
<keyword evidence="3" id="KW-0547">Nucleotide-binding</keyword>
<dbReference type="InterPro" id="IPR010737">
    <property type="entry name" value="4-carb_acid_sugar_kinase_N"/>
</dbReference>
<evidence type="ECO:0000256" key="3">
    <source>
        <dbReference type="ARBA" id="ARBA00022741"/>
    </source>
</evidence>
<dbReference type="InterPro" id="IPR031475">
    <property type="entry name" value="NBD_C"/>
</dbReference>
<proteinExistence type="inferred from homology"/>
<keyword evidence="4" id="KW-0418">Kinase</keyword>
<feature type="domain" description="Four-carbon acid sugar kinase nucleotide binding" evidence="8">
    <location>
        <begin position="183"/>
        <end position="348"/>
    </location>
</feature>
<keyword evidence="2" id="KW-0808">Transferase</keyword>
<evidence type="ECO:0000256" key="2">
    <source>
        <dbReference type="ARBA" id="ARBA00022679"/>
    </source>
</evidence>
<name>A0ABR0SI48_9HYPO</name>
<protein>
    <submittedName>
        <fullName evidence="9">Uncharacterized protein</fullName>
    </submittedName>
</protein>
<evidence type="ECO:0000259" key="8">
    <source>
        <dbReference type="Pfam" id="PF17042"/>
    </source>
</evidence>
<evidence type="ECO:0000256" key="1">
    <source>
        <dbReference type="ARBA" id="ARBA00005715"/>
    </source>
</evidence>